<keyword evidence="2" id="KW-0560">Oxidoreductase</keyword>
<gene>
    <name evidence="4" type="ORF">AB0I48_23755</name>
</gene>
<organism evidence="4 5">
    <name type="scientific">Nocardia aurea</name>
    <dbReference type="NCBI Taxonomy" id="2144174"/>
    <lineage>
        <taxon>Bacteria</taxon>
        <taxon>Bacillati</taxon>
        <taxon>Actinomycetota</taxon>
        <taxon>Actinomycetes</taxon>
        <taxon>Mycobacteriales</taxon>
        <taxon>Nocardiaceae</taxon>
        <taxon>Nocardia</taxon>
    </lineage>
</organism>
<name>A0ABV3FZE1_9NOCA</name>
<dbReference type="InterPro" id="IPR002563">
    <property type="entry name" value="Flavin_Rdtase-like_dom"/>
</dbReference>
<evidence type="ECO:0000259" key="3">
    <source>
        <dbReference type="SMART" id="SM00903"/>
    </source>
</evidence>
<accession>A0ABV3FZE1</accession>
<dbReference type="PANTHER" id="PTHR30466:SF15">
    <property type="entry name" value="POSSIBLE OXIDOREDUCTASE"/>
    <property type="match status" value="1"/>
</dbReference>
<dbReference type="SMART" id="SM00903">
    <property type="entry name" value="Flavin_Reduct"/>
    <property type="match status" value="1"/>
</dbReference>
<evidence type="ECO:0000256" key="1">
    <source>
        <dbReference type="ARBA" id="ARBA00008898"/>
    </source>
</evidence>
<dbReference type="Pfam" id="PF01613">
    <property type="entry name" value="Flavin_Reduct"/>
    <property type="match status" value="1"/>
</dbReference>
<sequence length="168" mass="17716">MPEGSAHAGSVFDAFVASADYPILVVTTRKGPLRAGCLVGFTTQVSIDPPRFLVALSKKNHTYALAREAHHLAVHLLDSGQTSLATLFGAETGDDIDKFAHCDWHPGPATLPILDAAAGWFCGRILDTHDLGDHVGFVLAPEAGSAPAPDITALRYDRVAALEPGHEA</sequence>
<feature type="domain" description="Flavin reductase like" evidence="3">
    <location>
        <begin position="16"/>
        <end position="163"/>
    </location>
</feature>
<keyword evidence="5" id="KW-1185">Reference proteome</keyword>
<protein>
    <submittedName>
        <fullName evidence="4">Flavin reductase family protein</fullName>
    </submittedName>
</protein>
<dbReference type="InterPro" id="IPR050268">
    <property type="entry name" value="NADH-dep_flavin_reductase"/>
</dbReference>
<evidence type="ECO:0000313" key="5">
    <source>
        <dbReference type="Proteomes" id="UP001551695"/>
    </source>
</evidence>
<comment type="caution">
    <text evidence="4">The sequence shown here is derived from an EMBL/GenBank/DDBJ whole genome shotgun (WGS) entry which is preliminary data.</text>
</comment>
<dbReference type="RefSeq" id="WP_355090711.1">
    <property type="nucleotide sequence ID" value="NZ_JBEXKW010000106.1"/>
</dbReference>
<evidence type="ECO:0000313" key="4">
    <source>
        <dbReference type="EMBL" id="MEV0710585.1"/>
    </source>
</evidence>
<dbReference type="SUPFAM" id="SSF50475">
    <property type="entry name" value="FMN-binding split barrel"/>
    <property type="match status" value="1"/>
</dbReference>
<proteinExistence type="inferred from homology"/>
<reference evidence="4 5" key="1">
    <citation type="submission" date="2024-06" db="EMBL/GenBank/DDBJ databases">
        <title>The Natural Products Discovery Center: Release of the First 8490 Sequenced Strains for Exploring Actinobacteria Biosynthetic Diversity.</title>
        <authorList>
            <person name="Kalkreuter E."/>
            <person name="Kautsar S.A."/>
            <person name="Yang D."/>
            <person name="Bader C.D."/>
            <person name="Teijaro C.N."/>
            <person name="Fluegel L."/>
            <person name="Davis C.M."/>
            <person name="Simpson J.R."/>
            <person name="Lauterbach L."/>
            <person name="Steele A.D."/>
            <person name="Gui C."/>
            <person name="Meng S."/>
            <person name="Li G."/>
            <person name="Viehrig K."/>
            <person name="Ye F."/>
            <person name="Su P."/>
            <person name="Kiefer A.F."/>
            <person name="Nichols A."/>
            <person name="Cepeda A.J."/>
            <person name="Yan W."/>
            <person name="Fan B."/>
            <person name="Jiang Y."/>
            <person name="Adhikari A."/>
            <person name="Zheng C.-J."/>
            <person name="Schuster L."/>
            <person name="Cowan T.M."/>
            <person name="Smanski M.J."/>
            <person name="Chevrette M.G."/>
            <person name="De Carvalho L.P.S."/>
            <person name="Shen B."/>
        </authorList>
    </citation>
    <scope>NUCLEOTIDE SEQUENCE [LARGE SCALE GENOMIC DNA]</scope>
    <source>
        <strain evidence="4 5">NPDC050403</strain>
    </source>
</reference>
<dbReference type="EMBL" id="JBFAKC010000011">
    <property type="protein sequence ID" value="MEV0710585.1"/>
    <property type="molecule type" value="Genomic_DNA"/>
</dbReference>
<dbReference type="Proteomes" id="UP001551695">
    <property type="component" value="Unassembled WGS sequence"/>
</dbReference>
<dbReference type="Gene3D" id="2.30.110.10">
    <property type="entry name" value="Electron Transport, Fmn-binding Protein, Chain A"/>
    <property type="match status" value="1"/>
</dbReference>
<dbReference type="InterPro" id="IPR012349">
    <property type="entry name" value="Split_barrel_FMN-bd"/>
</dbReference>
<evidence type="ECO:0000256" key="2">
    <source>
        <dbReference type="ARBA" id="ARBA00023002"/>
    </source>
</evidence>
<comment type="similarity">
    <text evidence="1">Belongs to the non-flavoprotein flavin reductase family.</text>
</comment>
<dbReference type="PANTHER" id="PTHR30466">
    <property type="entry name" value="FLAVIN REDUCTASE"/>
    <property type="match status" value="1"/>
</dbReference>